<dbReference type="OrthoDB" id="8922241at2759"/>
<protein>
    <recommendedName>
        <fullName evidence="1">FP protein C-terminal domain-containing protein</fullName>
    </recommendedName>
</protein>
<dbReference type="Proteomes" id="UP000494256">
    <property type="component" value="Unassembled WGS sequence"/>
</dbReference>
<accession>A0A8S1B7J7</accession>
<sequence>METRFSSLEDRLVILENKNPTIASLEADLCDAQQHISTLQNENNIRDQFARMNDVEISGIPITNGENLFNILHSISAKVGLTLEDRDLDSIQRVRRLERREGAPGSTTLDSRVPAIVVKFSRRLVKDQLLSSVRARRGLTTADIGVAGPALNVYVGDHLTPGNKILLKKARKLKMDLHYAYLWVRDCKIFMRRSDKTPVIRIQSDSDLNKLNKSK</sequence>
<dbReference type="EMBL" id="CADEBD010000413">
    <property type="protein sequence ID" value="CAB3254194.1"/>
    <property type="molecule type" value="Genomic_DNA"/>
</dbReference>
<evidence type="ECO:0000313" key="3">
    <source>
        <dbReference type="Proteomes" id="UP000494256"/>
    </source>
</evidence>
<dbReference type="InterPro" id="IPR057251">
    <property type="entry name" value="FP_C"/>
</dbReference>
<dbReference type="AlphaFoldDB" id="A0A8S1B7J7"/>
<reference evidence="2 3" key="1">
    <citation type="submission" date="2020-04" db="EMBL/GenBank/DDBJ databases">
        <authorList>
            <person name="Wallbank WR R."/>
            <person name="Pardo Diaz C."/>
            <person name="Kozak K."/>
            <person name="Martin S."/>
            <person name="Jiggins C."/>
            <person name="Moest M."/>
            <person name="Warren A I."/>
            <person name="Byers J.R.P. K."/>
            <person name="Montejo-Kovacevich G."/>
            <person name="Yen C E."/>
        </authorList>
    </citation>
    <scope>NUCLEOTIDE SEQUENCE [LARGE SCALE GENOMIC DNA]</scope>
</reference>
<gene>
    <name evidence="2" type="ORF">APLA_LOCUS14630</name>
</gene>
<organism evidence="2 3">
    <name type="scientific">Arctia plantaginis</name>
    <name type="common">Wood tiger moth</name>
    <name type="synonym">Phalaena plantaginis</name>
    <dbReference type="NCBI Taxonomy" id="874455"/>
    <lineage>
        <taxon>Eukaryota</taxon>
        <taxon>Metazoa</taxon>
        <taxon>Ecdysozoa</taxon>
        <taxon>Arthropoda</taxon>
        <taxon>Hexapoda</taxon>
        <taxon>Insecta</taxon>
        <taxon>Pterygota</taxon>
        <taxon>Neoptera</taxon>
        <taxon>Endopterygota</taxon>
        <taxon>Lepidoptera</taxon>
        <taxon>Glossata</taxon>
        <taxon>Ditrysia</taxon>
        <taxon>Noctuoidea</taxon>
        <taxon>Erebidae</taxon>
        <taxon>Arctiinae</taxon>
        <taxon>Arctia</taxon>
    </lineage>
</organism>
<dbReference type="Pfam" id="PF25298">
    <property type="entry name" value="Baculo_FP_2nd"/>
    <property type="match status" value="1"/>
</dbReference>
<evidence type="ECO:0000313" key="2">
    <source>
        <dbReference type="EMBL" id="CAB3254194.1"/>
    </source>
</evidence>
<evidence type="ECO:0000259" key="1">
    <source>
        <dbReference type="Pfam" id="PF25298"/>
    </source>
</evidence>
<name>A0A8S1B7J7_ARCPL</name>
<comment type="caution">
    <text evidence="2">The sequence shown here is derived from an EMBL/GenBank/DDBJ whole genome shotgun (WGS) entry which is preliminary data.</text>
</comment>
<proteinExistence type="predicted"/>
<feature type="domain" description="FP protein C-terminal" evidence="1">
    <location>
        <begin position="160"/>
        <end position="211"/>
    </location>
</feature>